<dbReference type="PIRSF" id="PIRSF002854">
    <property type="entry name" value="MetQ"/>
    <property type="match status" value="1"/>
</dbReference>
<dbReference type="Gene3D" id="3.40.190.10">
    <property type="entry name" value="Periplasmic binding protein-like II"/>
    <property type="match status" value="2"/>
</dbReference>
<comment type="similarity">
    <text evidence="6">Belongs to the nlpA lipoprotein family.</text>
</comment>
<dbReference type="PATRIC" id="fig|479117.4.peg.1787"/>
<keyword evidence="10" id="KW-1185">Reference proteome</keyword>
<sequence>MKVSARRGIIAAVAALSLTLSACGGGAQKSEDASLDTPLKVGALAVPAGEMLTHVADELAEKEGINVEFVEFNDYNTPNPALSDGSIDANLFQHQDFLDTYNEEAGGDLESVGEIYLPAAAFHSKKYKSLDELPDGAVVSIPNDPTNEGRALELLQEAGAIKIEDGATKPDGITESKKNFKFQEVDNASLPRTLEDDDAAFVTSSYAIPAKLTKDTIIATEEEGSKYYNVLATRPELKDDERIQKLHKILTSQDMADFINEKWDGLILPNVQ</sequence>
<organism evidence="9 10">
    <name type="scientific">Brevibacterium ravenspurgense</name>
    <dbReference type="NCBI Taxonomy" id="479117"/>
    <lineage>
        <taxon>Bacteria</taxon>
        <taxon>Bacillati</taxon>
        <taxon>Actinomycetota</taxon>
        <taxon>Actinomycetes</taxon>
        <taxon>Micrococcales</taxon>
        <taxon>Brevibacteriaceae</taxon>
        <taxon>Brevibacterium</taxon>
    </lineage>
</organism>
<comment type="subcellular location">
    <subcellularLocation>
        <location evidence="1">Membrane</location>
        <topology evidence="1">Lipid-anchor</topology>
    </subcellularLocation>
</comment>
<evidence type="ECO:0000256" key="4">
    <source>
        <dbReference type="ARBA" id="ARBA00023139"/>
    </source>
</evidence>
<keyword evidence="2 8" id="KW-0732">Signal</keyword>
<feature type="lipid moiety-binding region" description="S-diacylglycerol cysteine" evidence="7">
    <location>
        <position position="23"/>
    </location>
</feature>
<evidence type="ECO:0000313" key="9">
    <source>
        <dbReference type="EMBL" id="KXZ57284.1"/>
    </source>
</evidence>
<gene>
    <name evidence="9" type="primary">metQ_2</name>
    <name evidence="9" type="ORF">Bravens_01804</name>
</gene>
<dbReference type="PANTHER" id="PTHR30429">
    <property type="entry name" value="D-METHIONINE-BINDING LIPOPROTEIN METQ"/>
    <property type="match status" value="1"/>
</dbReference>
<evidence type="ECO:0000256" key="7">
    <source>
        <dbReference type="PIRSR" id="PIRSR002854-1"/>
    </source>
</evidence>
<dbReference type="PROSITE" id="PS51257">
    <property type="entry name" value="PROKAR_LIPOPROTEIN"/>
    <property type="match status" value="1"/>
</dbReference>
<protein>
    <recommendedName>
        <fullName evidence="6">Lipoprotein</fullName>
    </recommendedName>
</protein>
<dbReference type="GO" id="GO:0016020">
    <property type="term" value="C:membrane"/>
    <property type="evidence" value="ECO:0007669"/>
    <property type="project" value="UniProtKB-SubCell"/>
</dbReference>
<keyword evidence="5 6" id="KW-0449">Lipoprotein</keyword>
<proteinExistence type="inferred from homology"/>
<comment type="caution">
    <text evidence="9">The sequence shown here is derived from an EMBL/GenBank/DDBJ whole genome shotgun (WGS) entry which is preliminary data.</text>
</comment>
<evidence type="ECO:0000256" key="5">
    <source>
        <dbReference type="ARBA" id="ARBA00023288"/>
    </source>
</evidence>
<evidence type="ECO:0000256" key="8">
    <source>
        <dbReference type="SAM" id="SignalP"/>
    </source>
</evidence>
<dbReference type="EMBL" id="LQQC01000012">
    <property type="protein sequence ID" value="KXZ57284.1"/>
    <property type="molecule type" value="Genomic_DNA"/>
</dbReference>
<evidence type="ECO:0000313" key="10">
    <source>
        <dbReference type="Proteomes" id="UP000243589"/>
    </source>
</evidence>
<dbReference type="AlphaFoldDB" id="A0A150H5H0"/>
<accession>A0A150H5H0</accession>
<feature type="signal peptide" evidence="8">
    <location>
        <begin position="1"/>
        <end position="22"/>
    </location>
</feature>
<evidence type="ECO:0000256" key="6">
    <source>
        <dbReference type="PIRNR" id="PIRNR002854"/>
    </source>
</evidence>
<keyword evidence="4" id="KW-0564">Palmitate</keyword>
<dbReference type="InterPro" id="IPR004872">
    <property type="entry name" value="Lipoprotein_NlpA"/>
</dbReference>
<dbReference type="Pfam" id="PF03180">
    <property type="entry name" value="Lipoprotein_9"/>
    <property type="match status" value="1"/>
</dbReference>
<dbReference type="PANTHER" id="PTHR30429:SF0">
    <property type="entry name" value="METHIONINE-BINDING LIPOPROTEIN METQ"/>
    <property type="match status" value="1"/>
</dbReference>
<evidence type="ECO:0000256" key="2">
    <source>
        <dbReference type="ARBA" id="ARBA00022729"/>
    </source>
</evidence>
<evidence type="ECO:0000256" key="1">
    <source>
        <dbReference type="ARBA" id="ARBA00004635"/>
    </source>
</evidence>
<name>A0A150H5H0_9MICO</name>
<dbReference type="SUPFAM" id="SSF53850">
    <property type="entry name" value="Periplasmic binding protein-like II"/>
    <property type="match status" value="1"/>
</dbReference>
<evidence type="ECO:0000256" key="3">
    <source>
        <dbReference type="ARBA" id="ARBA00023136"/>
    </source>
</evidence>
<keyword evidence="3" id="KW-0472">Membrane</keyword>
<dbReference type="RefSeq" id="WP_062022608.1">
    <property type="nucleotide sequence ID" value="NZ_LQQC01000012.1"/>
</dbReference>
<dbReference type="Proteomes" id="UP000243589">
    <property type="component" value="Unassembled WGS sequence"/>
</dbReference>
<reference evidence="9 10" key="1">
    <citation type="submission" date="2016-01" db="EMBL/GenBank/DDBJ databases">
        <title>Use of Whole Genome Sequencing to ascertain that Brevibacterium massiliense (Roux, Raoult 2009) is a later heterotypic synonym of Brevibacterium ravenspurgense (Mages 2008).</title>
        <authorList>
            <person name="Bernier A.-M."/>
            <person name="Burdz T."/>
            <person name="Huynh C."/>
            <person name="Pachecho A.L."/>
            <person name="Wiebe D."/>
            <person name="Bonner C."/>
            <person name="Bernard K."/>
        </authorList>
    </citation>
    <scope>NUCLEOTIDE SEQUENCE [LARGE SCALE GENOMIC DNA]</scope>
    <source>
        <strain evidence="9 10">CCUG56047</strain>
    </source>
</reference>
<feature type="chain" id="PRO_5039010081" description="Lipoprotein" evidence="8">
    <location>
        <begin position="23"/>
        <end position="272"/>
    </location>
</feature>